<organism evidence="1">
    <name type="scientific">Bacteriophage sp</name>
    <dbReference type="NCBI Taxonomy" id="38018"/>
    <lineage>
        <taxon>Viruses</taxon>
    </lineage>
</organism>
<reference evidence="1" key="1">
    <citation type="submission" date="2020-07" db="EMBL/GenBank/DDBJ databases">
        <title>Dissolved microcystin release linked to lysis of a Microcystis spp. bloom in Lake Erie (USA) attributed to a novel cyanophage.</title>
        <authorList>
            <person name="McKindles K.M."/>
            <person name="Manes M.A."/>
            <person name="DeMarco J.R."/>
            <person name="McClure A."/>
            <person name="McKay R.M."/>
            <person name="Davis T.W."/>
            <person name="Bullerjahn G.S."/>
        </authorList>
    </citation>
    <scope>NUCLEOTIDE SEQUENCE</scope>
</reference>
<evidence type="ECO:0000313" key="1">
    <source>
        <dbReference type="EMBL" id="QNL31554.1"/>
    </source>
</evidence>
<name>A0A7G9A481_9VIRU</name>
<proteinExistence type="predicted"/>
<sequence length="43" mass="5514">MKTISNYWIFDWTLNNKVKAFILITLIDQFYYRMLYNYFDEDY</sequence>
<accession>A0A7G9A481</accession>
<protein>
    <submittedName>
        <fullName evidence="1">Uncharacterized protein</fullName>
    </submittedName>
</protein>
<dbReference type="EMBL" id="MT840185">
    <property type="protein sequence ID" value="QNL31554.1"/>
    <property type="molecule type" value="Genomic_DNA"/>
</dbReference>